<organism evidence="2 3">
    <name type="scientific">Protopolystoma xenopodis</name>
    <dbReference type="NCBI Taxonomy" id="117903"/>
    <lineage>
        <taxon>Eukaryota</taxon>
        <taxon>Metazoa</taxon>
        <taxon>Spiralia</taxon>
        <taxon>Lophotrochozoa</taxon>
        <taxon>Platyhelminthes</taxon>
        <taxon>Monogenea</taxon>
        <taxon>Polyopisthocotylea</taxon>
        <taxon>Polystomatidea</taxon>
        <taxon>Polystomatidae</taxon>
        <taxon>Protopolystoma</taxon>
    </lineage>
</organism>
<name>A0A3S5A821_9PLAT</name>
<dbReference type="Proteomes" id="UP000784294">
    <property type="component" value="Unassembled WGS sequence"/>
</dbReference>
<comment type="caution">
    <text evidence="2">The sequence shown here is derived from an EMBL/GenBank/DDBJ whole genome shotgun (WGS) entry which is preliminary data.</text>
</comment>
<evidence type="ECO:0000256" key="1">
    <source>
        <dbReference type="SAM" id="MobiDB-lite"/>
    </source>
</evidence>
<proteinExistence type="predicted"/>
<dbReference type="AlphaFoldDB" id="A0A3S5A821"/>
<feature type="region of interest" description="Disordered" evidence="1">
    <location>
        <begin position="62"/>
        <end position="88"/>
    </location>
</feature>
<evidence type="ECO:0000313" key="3">
    <source>
        <dbReference type="Proteomes" id="UP000784294"/>
    </source>
</evidence>
<evidence type="ECO:0000313" key="2">
    <source>
        <dbReference type="EMBL" id="VEL22424.1"/>
    </source>
</evidence>
<reference evidence="2" key="1">
    <citation type="submission" date="2018-11" db="EMBL/GenBank/DDBJ databases">
        <authorList>
            <consortium name="Pathogen Informatics"/>
        </authorList>
    </citation>
    <scope>NUCLEOTIDE SEQUENCE</scope>
</reference>
<accession>A0A3S5A821</accession>
<protein>
    <submittedName>
        <fullName evidence="2">Uncharacterized protein</fullName>
    </submittedName>
</protein>
<gene>
    <name evidence="2" type="ORF">PXEA_LOCUS15864</name>
</gene>
<sequence>MRVPSEINATDIDLLPPALDQADKPTAELTVAGLTAFPWPEMCHSPMTDPCKTLTRGLVDTSDDATSRHRVTRPTYVPQTRQSRSPGGHDCLALPISLDPTTAGSIPVLRLDCAEDEAPCHLANSPSPSPQTAMAIVARQSLRGCQQESRHASKRIFRHAELSCVRNGRRYRRTTHRKGRGMRLEDVISVQQRHLIECLHVVTVSPKRYRC</sequence>
<keyword evidence="3" id="KW-1185">Reference proteome</keyword>
<dbReference type="EMBL" id="CAAALY010056343">
    <property type="protein sequence ID" value="VEL22424.1"/>
    <property type="molecule type" value="Genomic_DNA"/>
</dbReference>